<dbReference type="Proteomes" id="UP000319449">
    <property type="component" value="Unassembled WGS sequence"/>
</dbReference>
<organism evidence="2 3">
    <name type="scientific">Geobacter argillaceus</name>
    <dbReference type="NCBI Taxonomy" id="345631"/>
    <lineage>
        <taxon>Bacteria</taxon>
        <taxon>Pseudomonadati</taxon>
        <taxon>Thermodesulfobacteriota</taxon>
        <taxon>Desulfuromonadia</taxon>
        <taxon>Geobacterales</taxon>
        <taxon>Geobacteraceae</taxon>
        <taxon>Geobacter</taxon>
    </lineage>
</organism>
<comment type="caution">
    <text evidence="2">The sequence shown here is derived from an EMBL/GenBank/DDBJ whole genome shotgun (WGS) entry which is preliminary data.</text>
</comment>
<reference evidence="2 3" key="1">
    <citation type="submission" date="2019-07" db="EMBL/GenBank/DDBJ databases">
        <title>Genomic Encyclopedia of Archaeal and Bacterial Type Strains, Phase II (KMG-II): from individual species to whole genera.</title>
        <authorList>
            <person name="Goeker M."/>
        </authorList>
    </citation>
    <scope>NUCLEOTIDE SEQUENCE [LARGE SCALE GENOMIC DNA]</scope>
    <source>
        <strain evidence="2 3">ATCC BAA-1139</strain>
    </source>
</reference>
<gene>
    <name evidence="2" type="ORF">JN12_00464</name>
</gene>
<dbReference type="NCBIfam" id="TIGR02276">
    <property type="entry name" value="beta_rpt_yvtn"/>
    <property type="match status" value="2"/>
</dbReference>
<dbReference type="InterPro" id="IPR011964">
    <property type="entry name" value="YVTN_b-propeller_repeat"/>
</dbReference>
<dbReference type="RefSeq" id="WP_170241819.1">
    <property type="nucleotide sequence ID" value="NZ_VLLN01000002.1"/>
</dbReference>
<protein>
    <submittedName>
        <fullName evidence="2">YVTN family beta-propeller protein</fullName>
    </submittedName>
</protein>
<accession>A0A562WU75</accession>
<feature type="chain" id="PRO_5022071003" evidence="1">
    <location>
        <begin position="22"/>
        <end position="610"/>
    </location>
</feature>
<dbReference type="InterPro" id="IPR019405">
    <property type="entry name" value="Lactonase_7-beta_prop"/>
</dbReference>
<dbReference type="InterPro" id="IPR015943">
    <property type="entry name" value="WD40/YVTN_repeat-like_dom_sf"/>
</dbReference>
<feature type="signal peptide" evidence="1">
    <location>
        <begin position="1"/>
        <end position="21"/>
    </location>
</feature>
<dbReference type="InterPro" id="IPR051200">
    <property type="entry name" value="Host-pathogen_enzymatic-act"/>
</dbReference>
<evidence type="ECO:0000313" key="2">
    <source>
        <dbReference type="EMBL" id="TWJ33053.1"/>
    </source>
</evidence>
<dbReference type="PANTHER" id="PTHR47197">
    <property type="entry name" value="PROTEIN NIRF"/>
    <property type="match status" value="1"/>
</dbReference>
<dbReference type="Gene3D" id="2.130.10.10">
    <property type="entry name" value="YVTN repeat-like/Quinoprotein amine dehydrogenase"/>
    <property type="match status" value="2"/>
</dbReference>
<dbReference type="PANTHER" id="PTHR47197:SF3">
    <property type="entry name" value="DIHYDRO-HEME D1 DEHYDROGENASE"/>
    <property type="match status" value="1"/>
</dbReference>
<dbReference type="SUPFAM" id="SSF51004">
    <property type="entry name" value="C-terminal (heme d1) domain of cytochrome cd1-nitrite reductase"/>
    <property type="match status" value="1"/>
</dbReference>
<dbReference type="InterPro" id="IPR011048">
    <property type="entry name" value="Haem_d1_sf"/>
</dbReference>
<dbReference type="AlphaFoldDB" id="A0A562WU75"/>
<dbReference type="EMBL" id="VLLN01000002">
    <property type="protein sequence ID" value="TWJ33053.1"/>
    <property type="molecule type" value="Genomic_DNA"/>
</dbReference>
<keyword evidence="1" id="KW-0732">Signal</keyword>
<sequence length="610" mass="62329">MYFRLLVTMFSLLMYAGLASAAPFAYIANSGGNSVTVIDTGAVPPVATATIPLPTPSYPYAVAVSPNGVHAYVTCQDSLKIAVIDTATNTVVKTLNTSLKPGGLAVNAAETRLYVADNNNNTLTVIDVSKLFDTGAAAEVAKVTLDSKVAVSVPEGVVINAAGNTVYVANAGTGKVAVVNANDVTDVYTKAGEIALDPGDYPMGMALSPDGAKLYAANFNSGSVAVIDTATRALKVKLSVATAPVSVAVNPVAANKFAYTPSSVLDKVTFINTGSTPNDTVLTTPAPVVGSQPWGAAVTPDGSKLYIVNYQAGTVSVLDAVTGSVLNSVPVGVKPTSMGNFMSPAYPYVVNASIDATGTGTGTVAPGVGAIPVTAYGRSFYFTPAVGSVVDSVTLNGVAKGAGTSIDITNITANQTLVVKFATAASKNVQPLTVELMNLGGRVYTTPTGIDITSGIMTAEYPTASQVTINADFTQYPGRSIASWGGACAGVSPFVSSCTVTLNAATNVQITFQNKPPQDKVMIAETGAYIGTIGAALQAAANGQTIKVVKNYDTLYLVDNIVANYSTAQVTLSGGWDDMGFATRTAGNYTRLGSLTIQSNAIVADMIVIQ</sequence>
<proteinExistence type="predicted"/>
<evidence type="ECO:0000256" key="1">
    <source>
        <dbReference type="SAM" id="SignalP"/>
    </source>
</evidence>
<name>A0A562WU75_9BACT</name>
<evidence type="ECO:0000313" key="3">
    <source>
        <dbReference type="Proteomes" id="UP000319449"/>
    </source>
</evidence>
<dbReference type="Pfam" id="PF10282">
    <property type="entry name" value="Lactonase"/>
    <property type="match status" value="1"/>
</dbReference>
<keyword evidence="3" id="KW-1185">Reference proteome</keyword>